<dbReference type="InterPro" id="IPR004088">
    <property type="entry name" value="KH_dom_type_1"/>
</dbReference>
<sequence length="481" mass="54709">MESAEYECEICFDETALGFCKTCGHTGKACLGIHKKGRAFQSHIIDMYEEGDEKTKLSMRDIPKDSCKEHPTEKALFLCKVYECVICGRCLNSGHLSCGEQVVDLLKEAGTIHCDIVNNMQAALTELKYASMRLKEESKRKKETSQLQAEKRNSDLDSLETRLKRSVEDVISQVRREACKFNDENCERFSSIASVCEKNIVLADEEEEQNKKFEMSSSTGQLYLRSKSFNKTVSEAKLQMKELEHKQTFKIFCLKENNKALNSLFDVLRDVCRIEEEVDGSDDGSTVTHVGGIAASDKHRNREIKSGHVEEFRVKDTMMGLAIGTHGANIKQAKQVEGVTHIDVNKKTCTFKVYGKTEEACKRARNMLEYTEKNYQVPRDLVAMVIGKKGKNIQDIVDISGIVRVKIEGDDERDDPRQGHKLFTFLGTVENISNAQTLLEYNIDHLREVERLRKEKMEIDQQLRSLCRSRTPRSTGTAEEK</sequence>
<dbReference type="SMART" id="SM00322">
    <property type="entry name" value="KH"/>
    <property type="match status" value="2"/>
</dbReference>
<dbReference type="Gene3D" id="3.30.1370.10">
    <property type="entry name" value="K Homology domain, type 1"/>
    <property type="match status" value="2"/>
</dbReference>
<dbReference type="SUPFAM" id="SSF54791">
    <property type="entry name" value="Eukaryotic type KH-domain (KH-domain type I)"/>
    <property type="match status" value="2"/>
</dbReference>
<feature type="coiled-coil region" evidence="2">
    <location>
        <begin position="442"/>
        <end position="469"/>
    </location>
</feature>
<dbReference type="CDD" id="cd22426">
    <property type="entry name" value="KH_I_FMR1_FXR_rpt2"/>
    <property type="match status" value="1"/>
</dbReference>
<dbReference type="Gene3D" id="3.30.160.60">
    <property type="entry name" value="Classic Zinc Finger"/>
    <property type="match status" value="1"/>
</dbReference>
<accession>A0ABY7ENW7</accession>
<keyword evidence="5" id="KW-1185">Reference proteome</keyword>
<feature type="domain" description="K Homology" evidence="3">
    <location>
        <begin position="306"/>
        <end position="373"/>
    </location>
</feature>
<organism evidence="4 5">
    <name type="scientific">Mya arenaria</name>
    <name type="common">Soft-shell clam</name>
    <dbReference type="NCBI Taxonomy" id="6604"/>
    <lineage>
        <taxon>Eukaryota</taxon>
        <taxon>Metazoa</taxon>
        <taxon>Spiralia</taxon>
        <taxon>Lophotrochozoa</taxon>
        <taxon>Mollusca</taxon>
        <taxon>Bivalvia</taxon>
        <taxon>Autobranchia</taxon>
        <taxon>Heteroconchia</taxon>
        <taxon>Euheterodonta</taxon>
        <taxon>Imparidentia</taxon>
        <taxon>Neoheterodontei</taxon>
        <taxon>Myida</taxon>
        <taxon>Myoidea</taxon>
        <taxon>Myidae</taxon>
        <taxon>Mya</taxon>
    </lineage>
</organism>
<dbReference type="Pfam" id="PF00013">
    <property type="entry name" value="KH_1"/>
    <property type="match status" value="2"/>
</dbReference>
<evidence type="ECO:0000313" key="5">
    <source>
        <dbReference type="Proteomes" id="UP001164746"/>
    </source>
</evidence>
<keyword evidence="2" id="KW-0175">Coiled coil</keyword>
<protein>
    <submittedName>
        <fullName evidence="4">FMR1-like protein</fullName>
    </submittedName>
</protein>
<feature type="domain" description="K Homology" evidence="3">
    <location>
        <begin position="374"/>
        <end position="444"/>
    </location>
</feature>
<dbReference type="PANTHER" id="PTHR10603">
    <property type="entry name" value="FRAGILE X MENTAL RETARDATION SYNDROME-RELATED PROTEIN"/>
    <property type="match status" value="1"/>
</dbReference>
<gene>
    <name evidence="4" type="ORF">MAR_035860</name>
</gene>
<proteinExistence type="predicted"/>
<reference evidence="4" key="1">
    <citation type="submission" date="2022-11" db="EMBL/GenBank/DDBJ databases">
        <title>Centuries of genome instability and evolution in soft-shell clam transmissible cancer (bioRxiv).</title>
        <authorList>
            <person name="Hart S.F.M."/>
            <person name="Yonemitsu M.A."/>
            <person name="Giersch R.M."/>
            <person name="Beal B.F."/>
            <person name="Arriagada G."/>
            <person name="Davis B.W."/>
            <person name="Ostrander E.A."/>
            <person name="Goff S.P."/>
            <person name="Metzger M.J."/>
        </authorList>
    </citation>
    <scope>NUCLEOTIDE SEQUENCE</scope>
    <source>
        <strain evidence="4">MELC-2E11</strain>
        <tissue evidence="4">Siphon/mantle</tissue>
    </source>
</reference>
<keyword evidence="1" id="KW-0694">RNA-binding</keyword>
<dbReference type="CDD" id="cd22427">
    <property type="entry name" value="KH_I_FMR1_FXR_rpt3"/>
    <property type="match status" value="1"/>
</dbReference>
<dbReference type="PANTHER" id="PTHR10603:SF7">
    <property type="entry name" value="FRAGILE X MESSENGER RIBONUCLEOPROTEIN 1 HOMOLOG"/>
    <property type="match status" value="1"/>
</dbReference>
<dbReference type="InterPro" id="IPR036612">
    <property type="entry name" value="KH_dom_type_1_sf"/>
</dbReference>
<dbReference type="EMBL" id="CP111018">
    <property type="protein sequence ID" value="WAR10784.1"/>
    <property type="molecule type" value="Genomic_DNA"/>
</dbReference>
<dbReference type="InterPro" id="IPR004087">
    <property type="entry name" value="KH_dom"/>
</dbReference>
<evidence type="ECO:0000256" key="1">
    <source>
        <dbReference type="PROSITE-ProRule" id="PRU00117"/>
    </source>
</evidence>
<dbReference type="PROSITE" id="PS50084">
    <property type="entry name" value="KH_TYPE_1"/>
    <property type="match status" value="2"/>
</dbReference>
<dbReference type="InterPro" id="IPR040148">
    <property type="entry name" value="FMR1"/>
</dbReference>
<name>A0ABY7ENW7_MYAAR</name>
<dbReference type="Proteomes" id="UP001164746">
    <property type="component" value="Chromosome 7"/>
</dbReference>
<evidence type="ECO:0000259" key="3">
    <source>
        <dbReference type="SMART" id="SM00322"/>
    </source>
</evidence>
<evidence type="ECO:0000313" key="4">
    <source>
        <dbReference type="EMBL" id="WAR10784.1"/>
    </source>
</evidence>
<evidence type="ECO:0000256" key="2">
    <source>
        <dbReference type="SAM" id="Coils"/>
    </source>
</evidence>